<evidence type="ECO:0000313" key="5">
    <source>
        <dbReference type="Proteomes" id="UP000584325"/>
    </source>
</evidence>
<name>A0A4P8HHR3_9BURK</name>
<reference evidence="2 5" key="2">
    <citation type="submission" date="2020-08" db="EMBL/GenBank/DDBJ databases">
        <title>Genomic Encyclopedia of Type Strains, Phase III (KMG-III): the genomes of soil and plant-associated and newly described type strains.</title>
        <authorList>
            <person name="Whitman W."/>
        </authorList>
    </citation>
    <scope>NUCLEOTIDE SEQUENCE [LARGE SCALE GENOMIC DNA]</scope>
    <source>
        <strain evidence="2 5">CECT 7753</strain>
    </source>
</reference>
<sequence>MLPRKYFRLPGKVSGYLPAIGALAKQDGRGNGARVERISEIKQAQAAGTSGNDKRALPARKESIDNEGKRDEGV</sequence>
<feature type="region of interest" description="Disordered" evidence="1">
    <location>
        <begin position="42"/>
        <end position="74"/>
    </location>
</feature>
<dbReference type="EMBL" id="CP040017">
    <property type="protein sequence ID" value="QCP09033.1"/>
    <property type="molecule type" value="Genomic_DNA"/>
</dbReference>
<dbReference type="Proteomes" id="UP000298763">
    <property type="component" value="Chromosome"/>
</dbReference>
<feature type="compositionally biased region" description="Basic and acidic residues" evidence="1">
    <location>
        <begin position="52"/>
        <end position="74"/>
    </location>
</feature>
<keyword evidence="4" id="KW-1185">Reference proteome</keyword>
<evidence type="ECO:0000313" key="4">
    <source>
        <dbReference type="Proteomes" id="UP000298763"/>
    </source>
</evidence>
<evidence type="ECO:0000256" key="1">
    <source>
        <dbReference type="SAM" id="MobiDB-lite"/>
    </source>
</evidence>
<reference evidence="3 4" key="1">
    <citation type="submission" date="2019-05" db="EMBL/GenBank/DDBJ databases">
        <title>Draft Genome Sequences of Six Type Strains of the Genus Massilia.</title>
        <authorList>
            <person name="Miess H."/>
            <person name="Frediansyhah A."/>
            <person name="Gross H."/>
        </authorList>
    </citation>
    <scope>NUCLEOTIDE SEQUENCE [LARGE SCALE GENOMIC DNA]</scope>
    <source>
        <strain evidence="3 4">DSMZ 26121</strain>
    </source>
</reference>
<gene>
    <name evidence="3" type="ORF">FCL38_00230</name>
    <name evidence="2" type="ORF">FHS02_002558</name>
</gene>
<dbReference type="EMBL" id="JACHXS010000004">
    <property type="protein sequence ID" value="MBB3221748.1"/>
    <property type="molecule type" value="Genomic_DNA"/>
</dbReference>
<organism evidence="2 5">
    <name type="scientific">Pseudoduganella umbonata</name>
    <dbReference type="NCBI Taxonomy" id="864828"/>
    <lineage>
        <taxon>Bacteria</taxon>
        <taxon>Pseudomonadati</taxon>
        <taxon>Pseudomonadota</taxon>
        <taxon>Betaproteobacteria</taxon>
        <taxon>Burkholderiales</taxon>
        <taxon>Oxalobacteraceae</taxon>
        <taxon>Telluria group</taxon>
        <taxon>Pseudoduganella</taxon>
    </lineage>
</organism>
<dbReference type="Proteomes" id="UP000584325">
    <property type="component" value="Unassembled WGS sequence"/>
</dbReference>
<dbReference type="RefSeq" id="WP_137311923.1">
    <property type="nucleotide sequence ID" value="NZ_CP040017.1"/>
</dbReference>
<evidence type="ECO:0000313" key="2">
    <source>
        <dbReference type="EMBL" id="MBB3221748.1"/>
    </source>
</evidence>
<evidence type="ECO:0000313" key="3">
    <source>
        <dbReference type="EMBL" id="QCP09033.1"/>
    </source>
</evidence>
<dbReference type="AlphaFoldDB" id="A0A4P8HHR3"/>
<accession>A0A4P8HHR3</accession>
<proteinExistence type="predicted"/>
<protein>
    <submittedName>
        <fullName evidence="2">Uncharacterized protein</fullName>
    </submittedName>
</protein>